<keyword evidence="2" id="KW-0808">Transferase</keyword>
<dbReference type="InterPro" id="IPR029063">
    <property type="entry name" value="SAM-dependent_MTases_sf"/>
</dbReference>
<dbReference type="SUPFAM" id="SSF53335">
    <property type="entry name" value="S-adenosyl-L-methionine-dependent methyltransferases"/>
    <property type="match status" value="1"/>
</dbReference>
<evidence type="ECO:0000256" key="3">
    <source>
        <dbReference type="ARBA" id="ARBA00022691"/>
    </source>
</evidence>
<organism evidence="4 5">
    <name type="scientific">Durusdinium trenchii</name>
    <dbReference type="NCBI Taxonomy" id="1381693"/>
    <lineage>
        <taxon>Eukaryota</taxon>
        <taxon>Sar</taxon>
        <taxon>Alveolata</taxon>
        <taxon>Dinophyceae</taxon>
        <taxon>Suessiales</taxon>
        <taxon>Symbiodiniaceae</taxon>
        <taxon>Durusdinium</taxon>
    </lineage>
</organism>
<sequence length="1328" mass="148835">LRQMIQIMGWVVWSQRLKALQEADSISISVDDRADFRVVRYRCSYSSRDAFQAAVAPAVPAVQSLRSSSKLEEWCEMEPLVVEGILGVMRTSGNLPTNTFDSHNADKSEKMAESIVEALRLACQDIDGQLNDDTLGKICSRVRHYASDQGTSAHKAGELLSCRAELPNLLWISCDMAHQVRIAAKDPLHANEEFEKQWERLFNKRHALIPDIQNSEVWKSRLIAAQKAVLASNSPSCPSCPSCPLDKVLHTFSFAKQRFDSTATPMMKYCCLLRAIALLCAMQAADEPQRFERLQFSHDRGSREVRDRAEAALLNMTPQNLFRCGLTCDYTSECLAFLRGHFDIDDPDPAETARAVESFCKRMKLLFCDGLILGDGSKRVPSAQASQAAQAVPAVAEGAAQDLMSHKTITQIVYEQVETPEAIYYGNKVHYLCTKAGVQDIRSIMSEMSAVAHAMMDRVKVDLQGDEIAKRLSVFDLKCWETKGQRDDVKPLIKPLAKALHLDSTKLCRDFSNTAKLLCQLVGAASQHVERPSNRVAWSWTLVPEWRSRFMTPALQLAKPKQLEELICFYLSLKTNTTTLERNLGSLCAQLAAHSGPNAEDGSMLGAILRVALDGPQKECEVFESACLDGQHKLYPTAFARSCSKLWIQCYGRRFQYKYREPSFEGKMRKGRKRKGTFAAIQDSRKRAVDRLCRAGDGESTSVGELPSFIPGLDMEKLTDQGPDNQKYPMHLVQGKMVRTLLLCKGAGRTKLPPGCHILASMAMADADLMVVDNLHDLDLDMADAHFVAPSDGPCMLSHPPSPKSVCPCDSDILAFWLVTGSSHPSCPSCPSCLICPFCAMVLLPDQHCQWLESWGQRTKLAFSQAFQERKGEGWTEELQAAINRPLRVGTDCSGLESPVHALRQLKIHHRHLFSCECAKAPRLVIAANCPPEQKLFDDVLDEKMDSVLPEVDMYVAGFSCKPFSRLHHQTRLLDEQEAGIFFAVVRRLKKLRPPVFVFENVEGIKRCMPQVLALLRDVGYNVIVELLNPLELGEPVSRPRYYFIGTRKDVSSVSEADAQCLYSQVWKAFCARFTPARLLDRLLPPDHEVVRELQEKRRSRWEVAKQKRFPAMHPCCKWMERHEQWILGKEVLEIEGKPGLKELLPDKFYLHLARERDAWDKLLKTGHCSHNTTADMSQSLGRIPLRSDGCLPTITPGAHILMAEVGRALAPMEKLLMHALPLHKMTIPSNVSDSELEDMAGNMMHLQTVGFAMLMAISLVDWMSLTTPQPSKLSKAVLLNNSRLAAGLQSRYGMDIAKSKQRRKATKVKANRKPKHIAGLRGTRWAC</sequence>
<evidence type="ECO:0000256" key="2">
    <source>
        <dbReference type="ARBA" id="ARBA00022679"/>
    </source>
</evidence>
<dbReference type="EMBL" id="CAXAMN010017735">
    <property type="protein sequence ID" value="CAK9051016.1"/>
    <property type="molecule type" value="Genomic_DNA"/>
</dbReference>
<keyword evidence="1" id="KW-0489">Methyltransferase</keyword>
<keyword evidence="5" id="KW-1185">Reference proteome</keyword>
<feature type="non-terminal residue" evidence="4">
    <location>
        <position position="1"/>
    </location>
</feature>
<evidence type="ECO:0008006" key="6">
    <source>
        <dbReference type="Google" id="ProtNLM"/>
    </source>
</evidence>
<dbReference type="Gene3D" id="3.40.50.150">
    <property type="entry name" value="Vaccinia Virus protein VP39"/>
    <property type="match status" value="1"/>
</dbReference>
<dbReference type="Pfam" id="PF00145">
    <property type="entry name" value="DNA_methylase"/>
    <property type="match status" value="1"/>
</dbReference>
<evidence type="ECO:0000313" key="4">
    <source>
        <dbReference type="EMBL" id="CAK9051016.1"/>
    </source>
</evidence>
<comment type="caution">
    <text evidence="4">The sequence shown here is derived from an EMBL/GenBank/DDBJ whole genome shotgun (WGS) entry which is preliminary data.</text>
</comment>
<dbReference type="Proteomes" id="UP001642484">
    <property type="component" value="Unassembled WGS sequence"/>
</dbReference>
<accession>A0ABP0MHP7</accession>
<dbReference type="InterPro" id="IPR050750">
    <property type="entry name" value="C5-MTase"/>
</dbReference>
<dbReference type="InterPro" id="IPR001525">
    <property type="entry name" value="C5_MeTfrase"/>
</dbReference>
<keyword evidence="3" id="KW-0949">S-adenosyl-L-methionine</keyword>
<name>A0ABP0MHP7_9DINO</name>
<reference evidence="4 5" key="1">
    <citation type="submission" date="2024-02" db="EMBL/GenBank/DDBJ databases">
        <authorList>
            <person name="Chen Y."/>
            <person name="Shah S."/>
            <person name="Dougan E. K."/>
            <person name="Thang M."/>
            <person name="Chan C."/>
        </authorList>
    </citation>
    <scope>NUCLEOTIDE SEQUENCE [LARGE SCALE GENOMIC DNA]</scope>
</reference>
<evidence type="ECO:0000256" key="1">
    <source>
        <dbReference type="ARBA" id="ARBA00022603"/>
    </source>
</evidence>
<gene>
    <name evidence="4" type="ORF">CCMP2556_LOCUS25943</name>
</gene>
<dbReference type="PANTHER" id="PTHR46098">
    <property type="entry name" value="TRNA (CYTOSINE(38)-C(5))-METHYLTRANSFERASE"/>
    <property type="match status" value="1"/>
</dbReference>
<protein>
    <recommendedName>
        <fullName evidence="6">DNA (cytosine-5-)-methyltransferase</fullName>
    </recommendedName>
</protein>
<dbReference type="PANTHER" id="PTHR46098:SF1">
    <property type="entry name" value="TRNA (CYTOSINE(38)-C(5))-METHYLTRANSFERASE"/>
    <property type="match status" value="1"/>
</dbReference>
<proteinExistence type="predicted"/>
<evidence type="ECO:0000313" key="5">
    <source>
        <dbReference type="Proteomes" id="UP001642484"/>
    </source>
</evidence>